<dbReference type="EMBL" id="CP032568">
    <property type="protein sequence ID" value="AYF76720.1"/>
    <property type="molecule type" value="Genomic_DNA"/>
</dbReference>
<gene>
    <name evidence="1" type="ORF">D7D52_26160</name>
</gene>
<sequence>MAAALSRLGTAALEFAQINGHPALIVRAGAEIDAVVAVHLADGRITGLYAVRNPGKLSGVHEETALSR</sequence>
<dbReference type="OrthoDB" id="3211555at2"/>
<evidence type="ECO:0000313" key="2">
    <source>
        <dbReference type="Proteomes" id="UP000267164"/>
    </source>
</evidence>
<accession>A0A386ZH50</accession>
<evidence type="ECO:0000313" key="1">
    <source>
        <dbReference type="EMBL" id="AYF76720.1"/>
    </source>
</evidence>
<evidence type="ECO:0008006" key="3">
    <source>
        <dbReference type="Google" id="ProtNLM"/>
    </source>
</evidence>
<dbReference type="RefSeq" id="WP_120740498.1">
    <property type="nucleotide sequence ID" value="NZ_CP032568.1"/>
</dbReference>
<proteinExistence type="predicted"/>
<dbReference type="AlphaFoldDB" id="A0A386ZH50"/>
<keyword evidence="2" id="KW-1185">Reference proteome</keyword>
<dbReference type="Proteomes" id="UP000267164">
    <property type="component" value="Chromosome"/>
</dbReference>
<dbReference type="KEGG" id="nyu:D7D52_26160"/>
<reference evidence="1 2" key="1">
    <citation type="submission" date="2018-09" db="EMBL/GenBank/DDBJ databases">
        <title>Nocardia yunnanensis sp. nov., an actinomycete isolated from a soil sample.</title>
        <authorList>
            <person name="Zhang J."/>
        </authorList>
    </citation>
    <scope>NUCLEOTIDE SEQUENCE [LARGE SCALE GENOMIC DNA]</scope>
    <source>
        <strain evidence="1 2">CFHS0054</strain>
    </source>
</reference>
<organism evidence="1 2">
    <name type="scientific">Nocardia yunnanensis</name>
    <dbReference type="NCBI Taxonomy" id="2382165"/>
    <lineage>
        <taxon>Bacteria</taxon>
        <taxon>Bacillati</taxon>
        <taxon>Actinomycetota</taxon>
        <taxon>Actinomycetes</taxon>
        <taxon>Mycobacteriales</taxon>
        <taxon>Nocardiaceae</taxon>
        <taxon>Nocardia</taxon>
    </lineage>
</organism>
<protein>
    <recommendedName>
        <fullName evidence="3">RNA polymerase subunit sigma-24</fullName>
    </recommendedName>
</protein>
<name>A0A386ZH50_9NOCA</name>